<feature type="region of interest" description="Disordered" evidence="4">
    <location>
        <begin position="154"/>
        <end position="177"/>
    </location>
</feature>
<accession>A0AAN8JH04</accession>
<feature type="region of interest" description="Disordered" evidence="4">
    <location>
        <begin position="416"/>
        <end position="528"/>
    </location>
</feature>
<feature type="compositionally biased region" description="Polar residues" evidence="4">
    <location>
        <begin position="421"/>
        <end position="430"/>
    </location>
</feature>
<dbReference type="CDD" id="cd05507">
    <property type="entry name" value="Bromo_brd8_like"/>
    <property type="match status" value="1"/>
</dbReference>
<evidence type="ECO:0000256" key="1">
    <source>
        <dbReference type="ARBA" id="ARBA00023117"/>
    </source>
</evidence>
<evidence type="ECO:0000256" key="4">
    <source>
        <dbReference type="SAM" id="MobiDB-lite"/>
    </source>
</evidence>
<organism evidence="6 7">
    <name type="scientific">Patella caerulea</name>
    <name type="common">Rayed Mediterranean limpet</name>
    <dbReference type="NCBI Taxonomy" id="87958"/>
    <lineage>
        <taxon>Eukaryota</taxon>
        <taxon>Metazoa</taxon>
        <taxon>Spiralia</taxon>
        <taxon>Lophotrochozoa</taxon>
        <taxon>Mollusca</taxon>
        <taxon>Gastropoda</taxon>
        <taxon>Patellogastropoda</taxon>
        <taxon>Patelloidea</taxon>
        <taxon>Patellidae</taxon>
        <taxon>Patella</taxon>
    </lineage>
</organism>
<dbReference type="Pfam" id="PF00439">
    <property type="entry name" value="Bromodomain"/>
    <property type="match status" value="1"/>
</dbReference>
<dbReference type="GO" id="GO:0035267">
    <property type="term" value="C:NuA4 histone acetyltransferase complex"/>
    <property type="evidence" value="ECO:0007669"/>
    <property type="project" value="TreeGrafter"/>
</dbReference>
<feature type="domain" description="Bromo" evidence="5">
    <location>
        <begin position="579"/>
        <end position="649"/>
    </location>
</feature>
<feature type="compositionally biased region" description="Basic and acidic residues" evidence="4">
    <location>
        <begin position="685"/>
        <end position="697"/>
    </location>
</feature>
<feature type="compositionally biased region" description="Basic and acidic residues" evidence="4">
    <location>
        <begin position="159"/>
        <end position="169"/>
    </location>
</feature>
<feature type="compositionally biased region" description="Basic and acidic residues" evidence="4">
    <location>
        <begin position="499"/>
        <end position="525"/>
    </location>
</feature>
<keyword evidence="1 2" id="KW-0103">Bromodomain</keyword>
<evidence type="ECO:0000256" key="3">
    <source>
        <dbReference type="SAM" id="Coils"/>
    </source>
</evidence>
<dbReference type="SMART" id="SM00297">
    <property type="entry name" value="BROMO"/>
    <property type="match status" value="1"/>
</dbReference>
<dbReference type="PROSITE" id="PS50014">
    <property type="entry name" value="BROMODOMAIN_2"/>
    <property type="match status" value="1"/>
</dbReference>
<sequence length="722" mass="79856">MDESLISLEIRFKHGPLDQWSTKEQLALASSVMRSGDQNWVSVSRSVKPHGEPDRPSDWFSQKNCALQYSELLEKVETPKRKRGEKGEATDTLTEQIVRKLTEQRIEELKKIVIEQQQKYKKLKKDIEVIKSGQLDDKLPEIWDAMLEERKQAQQLAMENRRRSADKTETQVSNKQKKISEMKLGPPMAVATTTTTTTTVILQDLDDTTNDSLDSGGIDVSVLSDDSLNQPLLAAPTTMTLTIPPPILPTADGRNKSGPPTSPLLSSLLQSKLKSADSLQLLKLEAEEKHQQQILANQAAAATEAANQMSEADIDSKLNLLIAPTAQIETSTPAVTPTIGAPTLSKLLFPPLNTIAGMTVSTQSVTGSVVVDKPAMTLEIKTESEECFLDPNIQVKEEIIRGDNSKMIDIEHATEVVVTDGDSQTTTSTAPDDPGQVSQDESEAGSGFPNIEIKEEPPSPASSVSSKISESGGKSTRSKSRRSMSSRGGKKSKRITRRSVVEKDDTSSKHSEAEFTDDELARESDETGSITTTLHTGSALWVDSVPNSPASLSMCSDTEDEKAFKIWKKSIMLVWRTAANHKYANVFTHPVTNEIAPGYLNVVHRPMNLTLIKRNIESGVLRTTSEFQRDMMLMFTNAIMYNSSDHNVYKMAVEMYDDVMESIEQFVHTQLMVASNESKSLRTSRRSDTVDKDEDPKKRRPSCDQTPEGGKTKKRKTRADDT</sequence>
<dbReference type="PRINTS" id="PR00503">
    <property type="entry name" value="BROMODOMAIN"/>
</dbReference>
<comment type="caution">
    <text evidence="6">The sequence shown here is derived from an EMBL/GenBank/DDBJ whole genome shotgun (WGS) entry which is preliminary data.</text>
</comment>
<dbReference type="InterPro" id="IPR036427">
    <property type="entry name" value="Bromodomain-like_sf"/>
</dbReference>
<name>A0AAN8JH04_PATCE</name>
<keyword evidence="3" id="KW-0175">Coiled coil</keyword>
<dbReference type="AlphaFoldDB" id="A0AAN8JH04"/>
<dbReference type="PANTHER" id="PTHR15398">
    <property type="entry name" value="BROMODOMAIN-CONTAINING PROTEIN 8"/>
    <property type="match status" value="1"/>
</dbReference>
<feature type="coiled-coil region" evidence="3">
    <location>
        <begin position="99"/>
        <end position="126"/>
    </location>
</feature>
<dbReference type="SUPFAM" id="SSF47370">
    <property type="entry name" value="Bromodomain"/>
    <property type="match status" value="1"/>
</dbReference>
<evidence type="ECO:0000313" key="7">
    <source>
        <dbReference type="Proteomes" id="UP001347796"/>
    </source>
</evidence>
<dbReference type="Proteomes" id="UP001347796">
    <property type="component" value="Unassembled WGS sequence"/>
</dbReference>
<dbReference type="EMBL" id="JAZGQO010000009">
    <property type="protein sequence ID" value="KAK6178066.1"/>
    <property type="molecule type" value="Genomic_DNA"/>
</dbReference>
<keyword evidence="7" id="KW-1185">Reference proteome</keyword>
<evidence type="ECO:0000259" key="5">
    <source>
        <dbReference type="PROSITE" id="PS50014"/>
    </source>
</evidence>
<dbReference type="PANTHER" id="PTHR15398:SF4">
    <property type="entry name" value="BROMODOMAIN-CONTAINING PROTEIN 8 ISOFORM X1"/>
    <property type="match status" value="1"/>
</dbReference>
<feature type="compositionally biased region" description="Basic residues" evidence="4">
    <location>
        <begin position="712"/>
        <end position="722"/>
    </location>
</feature>
<feature type="region of interest" description="Disordered" evidence="4">
    <location>
        <begin position="244"/>
        <end position="264"/>
    </location>
</feature>
<dbReference type="InterPro" id="IPR001487">
    <property type="entry name" value="Bromodomain"/>
</dbReference>
<protein>
    <recommendedName>
        <fullName evidence="5">Bromo domain-containing protein</fullName>
    </recommendedName>
</protein>
<evidence type="ECO:0000313" key="6">
    <source>
        <dbReference type="EMBL" id="KAK6178066.1"/>
    </source>
</evidence>
<dbReference type="Gene3D" id="1.20.920.10">
    <property type="entry name" value="Bromodomain-like"/>
    <property type="match status" value="1"/>
</dbReference>
<feature type="compositionally biased region" description="Basic residues" evidence="4">
    <location>
        <begin position="476"/>
        <end position="497"/>
    </location>
</feature>
<feature type="region of interest" description="Disordered" evidence="4">
    <location>
        <begin position="676"/>
        <end position="722"/>
    </location>
</feature>
<reference evidence="6 7" key="1">
    <citation type="submission" date="2024-01" db="EMBL/GenBank/DDBJ databases">
        <title>The genome of the rayed Mediterranean limpet Patella caerulea (Linnaeus, 1758).</title>
        <authorList>
            <person name="Anh-Thu Weber A."/>
            <person name="Halstead-Nussloch G."/>
        </authorList>
    </citation>
    <scope>NUCLEOTIDE SEQUENCE [LARGE SCALE GENOMIC DNA]</scope>
    <source>
        <strain evidence="6">AATW-2023a</strain>
        <tissue evidence="6">Whole specimen</tissue>
    </source>
</reference>
<evidence type="ECO:0000256" key="2">
    <source>
        <dbReference type="PROSITE-ProRule" id="PRU00035"/>
    </source>
</evidence>
<feature type="compositionally biased region" description="Low complexity" evidence="4">
    <location>
        <begin position="461"/>
        <end position="475"/>
    </location>
</feature>
<gene>
    <name evidence="6" type="ORF">SNE40_012901</name>
</gene>
<dbReference type="InterPro" id="IPR037966">
    <property type="entry name" value="Brd8_Bromo_dom"/>
</dbReference>
<proteinExistence type="predicted"/>